<keyword evidence="1" id="KW-1133">Transmembrane helix</keyword>
<dbReference type="Proteomes" id="UP000613840">
    <property type="component" value="Unassembled WGS sequence"/>
</dbReference>
<evidence type="ECO:0008006" key="4">
    <source>
        <dbReference type="Google" id="ProtNLM"/>
    </source>
</evidence>
<keyword evidence="1" id="KW-0472">Membrane</keyword>
<proteinExistence type="predicted"/>
<feature type="transmembrane region" description="Helical" evidence="1">
    <location>
        <begin position="591"/>
        <end position="613"/>
    </location>
</feature>
<reference evidence="2" key="1">
    <citation type="journal article" date="2014" name="Int. J. Syst. Evol. Microbiol.">
        <title>Complete genome sequence of Corynebacterium casei LMG S-19264T (=DSM 44701T), isolated from a smear-ripened cheese.</title>
        <authorList>
            <consortium name="US DOE Joint Genome Institute (JGI-PGF)"/>
            <person name="Walter F."/>
            <person name="Albersmeier A."/>
            <person name="Kalinowski J."/>
            <person name="Ruckert C."/>
        </authorList>
    </citation>
    <scope>NUCLEOTIDE SEQUENCE</scope>
    <source>
        <strain evidence="2">CGMCC 4.7306</strain>
    </source>
</reference>
<gene>
    <name evidence="2" type="ORF">GCM10011575_34090</name>
</gene>
<dbReference type="EMBL" id="BMMZ01000009">
    <property type="protein sequence ID" value="GGL72970.1"/>
    <property type="molecule type" value="Genomic_DNA"/>
</dbReference>
<organism evidence="2 3">
    <name type="scientific">Microlunatus endophyticus</name>
    <dbReference type="NCBI Taxonomy" id="1716077"/>
    <lineage>
        <taxon>Bacteria</taxon>
        <taxon>Bacillati</taxon>
        <taxon>Actinomycetota</taxon>
        <taxon>Actinomycetes</taxon>
        <taxon>Propionibacteriales</taxon>
        <taxon>Propionibacteriaceae</taxon>
        <taxon>Microlunatus</taxon>
    </lineage>
</organism>
<dbReference type="RefSeq" id="WP_188896581.1">
    <property type="nucleotide sequence ID" value="NZ_BMMZ01000009.1"/>
</dbReference>
<protein>
    <recommendedName>
        <fullName evidence="4">Cellulose synthase subunit</fullName>
    </recommendedName>
</protein>
<evidence type="ECO:0000313" key="2">
    <source>
        <dbReference type="EMBL" id="GGL72970.1"/>
    </source>
</evidence>
<sequence length="632" mass="63773">MLGLLVLTAQLRSVPHAAAAPLQLPLDDLGQSTSLALTADSTSDLTLPVPEGLKADRLTGTIQVSGAGDDTALEVFAGDRQLAKIALTGEAGESLPLSVGLPTAASDGSVDLSFRLDQKSGVCGTGENSATQIVGMALKYQGTPKVPTGINEFLPSVLTGLTIVIPDKPSAAVGSAAVRLASAIAARYSPATPTIRLKSATEHLAAATGLGRRVTFTGSGAAGLTLGPGGTQLTIGGDGDALTAQVAALTSDLATLASGTSATADGRTTIPQDPPETQTLTQLGIGGLATDGGGSATVHLGIESAQVAGVAGGWRLHLVGTAVTNSQRSPQGRQGSLVLYADGTPLQTWPLTSNDFDLTTQVPATRIGRFTDLSLVALSDGAGCNTGLQTTLAIDPASTLTTSSSTRGTSTFTRLPAALQPRYVLGSPSDDASAVADSVTVAVALQRLSPGTALTPQWQPGLEQALQSRLPAVLLVGDQPLPDVPGLPLRFSRTSITVPDGRRLQTTVDAAALQLTTSNSRTVLVEQASSEAGERGLITWLQRPDSLAGLTGVGAVRSADGTVKTFGAVSDPGVAESTRTDSTSVGIPTTWVAAIGGAVGGAVIVGAALLIILRVRRRGGPSAKTSRDGRTR</sequence>
<evidence type="ECO:0000313" key="3">
    <source>
        <dbReference type="Proteomes" id="UP000613840"/>
    </source>
</evidence>
<comment type="caution">
    <text evidence="2">The sequence shown here is derived from an EMBL/GenBank/DDBJ whole genome shotgun (WGS) entry which is preliminary data.</text>
</comment>
<accession>A0A917SEP1</accession>
<keyword evidence="3" id="KW-1185">Reference proteome</keyword>
<reference evidence="2" key="2">
    <citation type="submission" date="2020-09" db="EMBL/GenBank/DDBJ databases">
        <authorList>
            <person name="Sun Q."/>
            <person name="Zhou Y."/>
        </authorList>
    </citation>
    <scope>NUCLEOTIDE SEQUENCE</scope>
    <source>
        <strain evidence="2">CGMCC 4.7306</strain>
    </source>
</reference>
<evidence type="ECO:0000256" key="1">
    <source>
        <dbReference type="SAM" id="Phobius"/>
    </source>
</evidence>
<keyword evidence="1" id="KW-0812">Transmembrane</keyword>
<dbReference type="AlphaFoldDB" id="A0A917SEP1"/>
<name>A0A917SEP1_9ACTN</name>